<protein>
    <submittedName>
        <fullName evidence="2">Exonuclease V, chloroplastic isoform X1</fullName>
    </submittedName>
</protein>
<dbReference type="GO" id="GO:0045145">
    <property type="term" value="F:single-stranded DNA 5'-3' DNA exonuclease activity"/>
    <property type="evidence" value="ECO:0007669"/>
    <property type="project" value="InterPro"/>
</dbReference>
<dbReference type="EMBL" id="BLAL01000059">
    <property type="protein sequence ID" value="GES82261.1"/>
    <property type="molecule type" value="Genomic_DNA"/>
</dbReference>
<dbReference type="GO" id="GO:0036297">
    <property type="term" value="P:interstrand cross-link repair"/>
    <property type="evidence" value="ECO:0007669"/>
    <property type="project" value="TreeGrafter"/>
</dbReference>
<keyword evidence="2" id="KW-0540">Nuclease</keyword>
<accession>A0A8H3LAT1</accession>
<name>A0A8H3LAT1_9GLOM</name>
<proteinExistence type="inferred from homology"/>
<gene>
    <name evidence="2" type="ORF">RCL2_000947700</name>
</gene>
<dbReference type="GO" id="GO:0005634">
    <property type="term" value="C:nucleus"/>
    <property type="evidence" value="ECO:0007669"/>
    <property type="project" value="TreeGrafter"/>
</dbReference>
<dbReference type="Pfam" id="PF09810">
    <property type="entry name" value="Exo5"/>
    <property type="match status" value="1"/>
</dbReference>
<organism evidence="2 3">
    <name type="scientific">Rhizophagus clarus</name>
    <dbReference type="NCBI Taxonomy" id="94130"/>
    <lineage>
        <taxon>Eukaryota</taxon>
        <taxon>Fungi</taxon>
        <taxon>Fungi incertae sedis</taxon>
        <taxon>Mucoromycota</taxon>
        <taxon>Glomeromycotina</taxon>
        <taxon>Glomeromycetes</taxon>
        <taxon>Glomerales</taxon>
        <taxon>Glomeraceae</taxon>
        <taxon>Rhizophagus</taxon>
    </lineage>
</organism>
<comment type="similarity">
    <text evidence="1">Belongs to the EXO5 family.</text>
</comment>
<dbReference type="PANTHER" id="PTHR14464">
    <property type="entry name" value="EXONUCLEASE V"/>
    <property type="match status" value="1"/>
</dbReference>
<reference evidence="2" key="1">
    <citation type="submission" date="2019-10" db="EMBL/GenBank/DDBJ databases">
        <title>Conservation and host-specific expression of non-tandemly repeated heterogenous ribosome RNA gene in arbuscular mycorrhizal fungi.</title>
        <authorList>
            <person name="Maeda T."/>
            <person name="Kobayashi Y."/>
            <person name="Nakagawa T."/>
            <person name="Ezawa T."/>
            <person name="Yamaguchi K."/>
            <person name="Bino T."/>
            <person name="Nishimoto Y."/>
            <person name="Shigenobu S."/>
            <person name="Kawaguchi M."/>
        </authorList>
    </citation>
    <scope>NUCLEOTIDE SEQUENCE</scope>
    <source>
        <strain evidence="2">HR1</strain>
    </source>
</reference>
<evidence type="ECO:0000256" key="1">
    <source>
        <dbReference type="ARBA" id="ARBA00009797"/>
    </source>
</evidence>
<dbReference type="AlphaFoldDB" id="A0A8H3LAT1"/>
<keyword evidence="2" id="KW-0378">Hydrolase</keyword>
<evidence type="ECO:0000313" key="3">
    <source>
        <dbReference type="Proteomes" id="UP000615446"/>
    </source>
</evidence>
<sequence length="112" mass="13028">MNTVSSDIKIQNEKSPLELFRSSNYLSVTDLSSFAWCEFQQHNYLISGRKKESLATKIGSEIHDELELRQHDIISITVQTEEDKWDTKLYNMIFGIDSLFADLKTRELPQVE</sequence>
<dbReference type="OrthoDB" id="354769at2759"/>
<comment type="caution">
    <text evidence="2">The sequence shown here is derived from an EMBL/GenBank/DDBJ whole genome shotgun (WGS) entry which is preliminary data.</text>
</comment>
<dbReference type="PANTHER" id="PTHR14464:SF4">
    <property type="entry name" value="EXONUCLEASE V"/>
    <property type="match status" value="1"/>
</dbReference>
<dbReference type="Proteomes" id="UP000615446">
    <property type="component" value="Unassembled WGS sequence"/>
</dbReference>
<dbReference type="InterPro" id="IPR019190">
    <property type="entry name" value="EXOV"/>
</dbReference>
<keyword evidence="2" id="KW-0269">Exonuclease</keyword>
<evidence type="ECO:0000313" key="2">
    <source>
        <dbReference type="EMBL" id="GES82261.1"/>
    </source>
</evidence>